<gene>
    <name evidence="2" type="ORF">Y88_0906</name>
</gene>
<feature type="region of interest" description="Disordered" evidence="1">
    <location>
        <begin position="1"/>
        <end position="34"/>
    </location>
</feature>
<evidence type="ECO:0000313" key="2">
    <source>
        <dbReference type="EMBL" id="EGD58845.1"/>
    </source>
</evidence>
<keyword evidence="3" id="KW-1185">Reference proteome</keyword>
<evidence type="ECO:0008006" key="4">
    <source>
        <dbReference type="Google" id="ProtNLM"/>
    </source>
</evidence>
<dbReference type="RefSeq" id="WP_008066083.1">
    <property type="nucleotide sequence ID" value="NZ_AQWK01000001.1"/>
</dbReference>
<dbReference type="STRING" id="983920.Y88_0906"/>
<reference evidence="2 3" key="1">
    <citation type="journal article" date="2012" name="J. Bacteriol.">
        <title>Draft Genome Sequence of Novosphingobium nitrogenifigens Y88T.</title>
        <authorList>
            <person name="Strabala T.J."/>
            <person name="Macdonald L."/>
            <person name="Liu V."/>
            <person name="Smit A.M."/>
        </authorList>
    </citation>
    <scope>NUCLEOTIDE SEQUENCE [LARGE SCALE GENOMIC DNA]</scope>
    <source>
        <strain evidence="2 3">DSM 19370</strain>
    </source>
</reference>
<name>F1Z8Z4_9SPHN</name>
<accession>F1Z8Z4</accession>
<dbReference type="OrthoDB" id="7426580at2"/>
<dbReference type="HOGENOM" id="CLU_114120_1_0_5"/>
<dbReference type="EMBL" id="AEWJ01000038">
    <property type="protein sequence ID" value="EGD58845.1"/>
    <property type="molecule type" value="Genomic_DNA"/>
</dbReference>
<sequence>MSKEDFAMAETTPEQDVPLAEPTALPLADSDESPSRFARAVEDATGFTASAREKVGATATEWGEAAGLVAGQAKDKGLELVRQGQSMTSGAIAVVGRTLGDTAPTIDEKLGVQYGDFARTAAQALQTTAEKIEAKDLTEIGGDVKDFVRQNPMVAVGIAAVAGYALARMVRGSDREA</sequence>
<evidence type="ECO:0000256" key="1">
    <source>
        <dbReference type="SAM" id="MobiDB-lite"/>
    </source>
</evidence>
<proteinExistence type="predicted"/>
<dbReference type="InParanoid" id="F1Z8Z4"/>
<comment type="caution">
    <text evidence="2">The sequence shown here is derived from an EMBL/GenBank/DDBJ whole genome shotgun (WGS) entry which is preliminary data.</text>
</comment>
<dbReference type="Proteomes" id="UP000004728">
    <property type="component" value="Unassembled WGS sequence"/>
</dbReference>
<dbReference type="eggNOG" id="ENOG5033DC0">
    <property type="taxonomic scope" value="Bacteria"/>
</dbReference>
<protein>
    <recommendedName>
        <fullName evidence="4">DUF883 domain-containing protein</fullName>
    </recommendedName>
</protein>
<organism evidence="2 3">
    <name type="scientific">Novosphingobium nitrogenifigens DSM 19370</name>
    <dbReference type="NCBI Taxonomy" id="983920"/>
    <lineage>
        <taxon>Bacteria</taxon>
        <taxon>Pseudomonadati</taxon>
        <taxon>Pseudomonadota</taxon>
        <taxon>Alphaproteobacteria</taxon>
        <taxon>Sphingomonadales</taxon>
        <taxon>Sphingomonadaceae</taxon>
        <taxon>Novosphingobium</taxon>
    </lineage>
</organism>
<dbReference type="AlphaFoldDB" id="F1Z8Z4"/>
<evidence type="ECO:0000313" key="3">
    <source>
        <dbReference type="Proteomes" id="UP000004728"/>
    </source>
</evidence>